<accession>A0A1F6WPH7</accession>
<dbReference type="SUPFAM" id="SSF49464">
    <property type="entry name" value="Carboxypeptidase regulatory domain-like"/>
    <property type="match status" value="1"/>
</dbReference>
<feature type="transmembrane region" description="Helical" evidence="1">
    <location>
        <begin position="344"/>
        <end position="374"/>
    </location>
</feature>
<keyword evidence="1" id="KW-0472">Membrane</keyword>
<organism evidence="2 3">
    <name type="scientific">Candidatus Nomurabacteria bacterium RIFCSPLOWO2_01_FULL_36_10b</name>
    <dbReference type="NCBI Taxonomy" id="1801766"/>
    <lineage>
        <taxon>Bacteria</taxon>
        <taxon>Candidatus Nomuraibacteriota</taxon>
    </lineage>
</organism>
<dbReference type="EMBL" id="MFUQ01000012">
    <property type="protein sequence ID" value="OGI83767.1"/>
    <property type="molecule type" value="Genomic_DNA"/>
</dbReference>
<protein>
    <submittedName>
        <fullName evidence="2">Uncharacterized protein</fullName>
    </submittedName>
</protein>
<dbReference type="Proteomes" id="UP000179448">
    <property type="component" value="Unassembled WGS sequence"/>
</dbReference>
<evidence type="ECO:0000313" key="2">
    <source>
        <dbReference type="EMBL" id="OGI83767.1"/>
    </source>
</evidence>
<sequence length="491" mass="55150">MPSVFMNVKYKNKEYMNLYLILWMRYLMPVILIIGGLYAVVPVMTYATQTTNNHIVQLRFIAPAYVTHIKLSNSPDFFNPTTYPYTGSQLSWDICGGATRCSSGVYSVYVQFLKDAEVVKELNDTVTYNKPAPILPVEPIEQPEPETIIPEPEVITHVVTNIVTEPQPATFNIAQIIGMIIASIGILATLSSTLLSFISSIFRIPEFIIALPIRIWNVISILLGLRRKSEPWGVVYDSISKQPLDPAYVTLLGKDGKEIATSITDINGRYGFLVSPGIYVVNVGKTHYHFPSTRMQGRTSDALYQDLYFGEDVGVGENQVITKNIPMDPDVIDWNQEEKKRMGVGYISGVSVTVAIISDILLYVGFIVTAIFLLAKPTTWGFIFLGIYAIVFFFRALGIKPRAYGRIHQDSNNSSLAYAIIRVFSTQLRREVAHAVLDIRGRYFCLVPKGEYYLVIERKISDEQYQPIFTSDSIFASNGIINKSFDLSFIS</sequence>
<feature type="transmembrane region" description="Helical" evidence="1">
    <location>
        <begin position="176"/>
        <end position="201"/>
    </location>
</feature>
<reference evidence="2 3" key="1">
    <citation type="journal article" date="2016" name="Nat. Commun.">
        <title>Thousands of microbial genomes shed light on interconnected biogeochemical processes in an aquifer system.</title>
        <authorList>
            <person name="Anantharaman K."/>
            <person name="Brown C.T."/>
            <person name="Hug L.A."/>
            <person name="Sharon I."/>
            <person name="Castelle C.J."/>
            <person name="Probst A.J."/>
            <person name="Thomas B.C."/>
            <person name="Singh A."/>
            <person name="Wilkins M.J."/>
            <person name="Karaoz U."/>
            <person name="Brodie E.L."/>
            <person name="Williams K.H."/>
            <person name="Hubbard S.S."/>
            <person name="Banfield J.F."/>
        </authorList>
    </citation>
    <scope>NUCLEOTIDE SEQUENCE [LARGE SCALE GENOMIC DNA]</scope>
</reference>
<dbReference type="Gene3D" id="2.60.40.1120">
    <property type="entry name" value="Carboxypeptidase-like, regulatory domain"/>
    <property type="match status" value="1"/>
</dbReference>
<dbReference type="AlphaFoldDB" id="A0A1F6WPH7"/>
<keyword evidence="1" id="KW-0812">Transmembrane</keyword>
<name>A0A1F6WPH7_9BACT</name>
<dbReference type="InterPro" id="IPR008969">
    <property type="entry name" value="CarboxyPept-like_regulatory"/>
</dbReference>
<dbReference type="STRING" id="1801766.A2997_01070"/>
<gene>
    <name evidence="2" type="ORF">A2997_01070</name>
</gene>
<proteinExistence type="predicted"/>
<evidence type="ECO:0000256" key="1">
    <source>
        <dbReference type="SAM" id="Phobius"/>
    </source>
</evidence>
<feature type="transmembrane region" description="Helical" evidence="1">
    <location>
        <begin position="20"/>
        <end position="41"/>
    </location>
</feature>
<comment type="caution">
    <text evidence="2">The sequence shown here is derived from an EMBL/GenBank/DDBJ whole genome shotgun (WGS) entry which is preliminary data.</text>
</comment>
<evidence type="ECO:0000313" key="3">
    <source>
        <dbReference type="Proteomes" id="UP000179448"/>
    </source>
</evidence>
<feature type="transmembrane region" description="Helical" evidence="1">
    <location>
        <begin position="380"/>
        <end position="398"/>
    </location>
</feature>
<keyword evidence="1" id="KW-1133">Transmembrane helix</keyword>